<dbReference type="Pfam" id="PF13639">
    <property type="entry name" value="zf-RING_2"/>
    <property type="match status" value="1"/>
</dbReference>
<dbReference type="PANTHER" id="PTHR45931:SF3">
    <property type="entry name" value="RING ZINC FINGER-CONTAINING PROTEIN"/>
    <property type="match status" value="1"/>
</dbReference>
<dbReference type="PROSITE" id="PS50089">
    <property type="entry name" value="ZF_RING_2"/>
    <property type="match status" value="1"/>
</dbReference>
<sequence>MADTARPERLYCYQCGSLWARQGPGSLQCPTCTSDFVEIIEENTPPEQPQHPQSDGPFAGHRTQRTASPSNAFPGLGNWSGPPEYDHYENAGNGTTYRHYRSGDGRFSFTRTSFRTGSPPQNQPADDASDNDPLVILRNATALINALSNNRPDQGPWGARYSGPRQFSMIEHREEDVGAGPGMFSVSWRLGPRDANRAQPDSSPFAHLNDVLGQLTAQHGRQINGEPPGEVVSMQTLLSSLLQNLAAGREELDPNRDQPATQYQLSLVQTLPYKGALKNKGAGKADYQHFNSKADCGICMDNVEPESEISMLPCKHWFHSSCITPWLNEHNTCPHCRGTLKPNEGEQQQASGSRSDSTPEPSSSGTRTNPYVIPDSPPHPITSGNGSRTRSAAEASSDVRGSRFNQPEGEGFRRSSRNGRQGHSGPAGWVWNLFNHGSH</sequence>
<dbReference type="GO" id="GO:0006511">
    <property type="term" value="P:ubiquitin-dependent protein catabolic process"/>
    <property type="evidence" value="ECO:0007669"/>
    <property type="project" value="TreeGrafter"/>
</dbReference>
<organism evidence="7 8">
    <name type="scientific">Helicocarpus griseus UAMH5409</name>
    <dbReference type="NCBI Taxonomy" id="1447875"/>
    <lineage>
        <taxon>Eukaryota</taxon>
        <taxon>Fungi</taxon>
        <taxon>Dikarya</taxon>
        <taxon>Ascomycota</taxon>
        <taxon>Pezizomycotina</taxon>
        <taxon>Eurotiomycetes</taxon>
        <taxon>Eurotiomycetidae</taxon>
        <taxon>Onygenales</taxon>
        <taxon>Ajellomycetaceae</taxon>
        <taxon>Helicocarpus</taxon>
    </lineage>
</organism>
<dbReference type="InterPro" id="IPR013083">
    <property type="entry name" value="Znf_RING/FYVE/PHD"/>
</dbReference>
<dbReference type="CDD" id="cd16454">
    <property type="entry name" value="RING-H2_PA-TM-RING"/>
    <property type="match status" value="1"/>
</dbReference>
<evidence type="ECO:0000256" key="5">
    <source>
        <dbReference type="SAM" id="MobiDB-lite"/>
    </source>
</evidence>
<dbReference type="OrthoDB" id="8062037at2759"/>
<accession>A0A2B7Y765</accession>
<proteinExistence type="predicted"/>
<comment type="caution">
    <text evidence="7">The sequence shown here is derived from an EMBL/GenBank/DDBJ whole genome shotgun (WGS) entry which is preliminary data.</text>
</comment>
<keyword evidence="2 4" id="KW-0863">Zinc-finger</keyword>
<name>A0A2B7Y765_9EURO</name>
<feature type="compositionally biased region" description="Polar residues" evidence="5">
    <location>
        <begin position="109"/>
        <end position="124"/>
    </location>
</feature>
<dbReference type="SMART" id="SM00184">
    <property type="entry name" value="RING"/>
    <property type="match status" value="1"/>
</dbReference>
<dbReference type="GO" id="GO:0061630">
    <property type="term" value="F:ubiquitin protein ligase activity"/>
    <property type="evidence" value="ECO:0007669"/>
    <property type="project" value="TreeGrafter"/>
</dbReference>
<protein>
    <recommendedName>
        <fullName evidence="6">RING-type domain-containing protein</fullName>
    </recommendedName>
</protein>
<dbReference type="Proteomes" id="UP000223968">
    <property type="component" value="Unassembled WGS sequence"/>
</dbReference>
<reference evidence="7 8" key="1">
    <citation type="submission" date="2017-10" db="EMBL/GenBank/DDBJ databases">
        <title>Comparative genomics in systemic dimorphic fungi from Ajellomycetaceae.</title>
        <authorList>
            <person name="Munoz J.F."/>
            <person name="Mcewen J.G."/>
            <person name="Clay O.K."/>
            <person name="Cuomo C.A."/>
        </authorList>
    </citation>
    <scope>NUCLEOTIDE SEQUENCE [LARGE SCALE GENOMIC DNA]</scope>
    <source>
        <strain evidence="7 8">UAMH5409</strain>
    </source>
</reference>
<dbReference type="GO" id="GO:0005634">
    <property type="term" value="C:nucleus"/>
    <property type="evidence" value="ECO:0007669"/>
    <property type="project" value="TreeGrafter"/>
</dbReference>
<dbReference type="GO" id="GO:0008270">
    <property type="term" value="F:zinc ion binding"/>
    <property type="evidence" value="ECO:0007669"/>
    <property type="project" value="UniProtKB-KW"/>
</dbReference>
<feature type="compositionally biased region" description="Low complexity" evidence="5">
    <location>
        <begin position="351"/>
        <end position="366"/>
    </location>
</feature>
<evidence type="ECO:0000256" key="4">
    <source>
        <dbReference type="PROSITE-ProRule" id="PRU00175"/>
    </source>
</evidence>
<gene>
    <name evidence="7" type="ORF">AJ79_01527</name>
</gene>
<evidence type="ECO:0000259" key="6">
    <source>
        <dbReference type="PROSITE" id="PS50089"/>
    </source>
</evidence>
<dbReference type="InterPro" id="IPR001841">
    <property type="entry name" value="Znf_RING"/>
</dbReference>
<dbReference type="SUPFAM" id="SSF57850">
    <property type="entry name" value="RING/U-box"/>
    <property type="match status" value="1"/>
</dbReference>
<evidence type="ECO:0000256" key="3">
    <source>
        <dbReference type="ARBA" id="ARBA00022833"/>
    </source>
</evidence>
<dbReference type="AlphaFoldDB" id="A0A2B7Y765"/>
<evidence type="ECO:0000256" key="2">
    <source>
        <dbReference type="ARBA" id="ARBA00022771"/>
    </source>
</evidence>
<feature type="domain" description="RING-type" evidence="6">
    <location>
        <begin position="296"/>
        <end position="337"/>
    </location>
</feature>
<dbReference type="STRING" id="1447875.A0A2B7Y765"/>
<dbReference type="EMBL" id="PDNB01000014">
    <property type="protein sequence ID" value="PGH16883.1"/>
    <property type="molecule type" value="Genomic_DNA"/>
</dbReference>
<feature type="region of interest" description="Disordered" evidence="5">
    <location>
        <begin position="109"/>
        <end position="131"/>
    </location>
</feature>
<keyword evidence="8" id="KW-1185">Reference proteome</keyword>
<keyword evidence="1" id="KW-0479">Metal-binding</keyword>
<dbReference type="InterPro" id="IPR051834">
    <property type="entry name" value="RING_finger_E3_ligase"/>
</dbReference>
<dbReference type="PANTHER" id="PTHR45931">
    <property type="entry name" value="SI:CH211-59O9.10"/>
    <property type="match status" value="1"/>
</dbReference>
<dbReference type="Gene3D" id="3.30.40.10">
    <property type="entry name" value="Zinc/RING finger domain, C3HC4 (zinc finger)"/>
    <property type="match status" value="1"/>
</dbReference>
<evidence type="ECO:0000256" key="1">
    <source>
        <dbReference type="ARBA" id="ARBA00022723"/>
    </source>
</evidence>
<evidence type="ECO:0000313" key="7">
    <source>
        <dbReference type="EMBL" id="PGH16883.1"/>
    </source>
</evidence>
<keyword evidence="3" id="KW-0862">Zinc</keyword>
<feature type="region of interest" description="Disordered" evidence="5">
    <location>
        <begin position="342"/>
        <end position="439"/>
    </location>
</feature>
<evidence type="ECO:0000313" key="8">
    <source>
        <dbReference type="Proteomes" id="UP000223968"/>
    </source>
</evidence>
<feature type="region of interest" description="Disordered" evidence="5">
    <location>
        <begin position="44"/>
        <end position="72"/>
    </location>
</feature>